<gene>
    <name evidence="13" type="primary">ATP8</name>
</gene>
<sequence length="53" mass="6047">MPQMAPLSWALLFITFIIIYAVNTTKIYFSAPTTIESKTSNLNTHATGINWKW</sequence>
<evidence type="ECO:0000256" key="9">
    <source>
        <dbReference type="ARBA" id="ARBA00023065"/>
    </source>
</evidence>
<evidence type="ECO:0000256" key="11">
    <source>
        <dbReference type="ARBA" id="ARBA00023136"/>
    </source>
</evidence>
<accession>A0A5P9W9A5</accession>
<evidence type="ECO:0000256" key="8">
    <source>
        <dbReference type="ARBA" id="ARBA00022989"/>
    </source>
</evidence>
<proteinExistence type="inferred from homology"/>
<evidence type="ECO:0000256" key="4">
    <source>
        <dbReference type="ARBA" id="ARBA00022448"/>
    </source>
</evidence>
<evidence type="ECO:0000256" key="5">
    <source>
        <dbReference type="ARBA" id="ARBA00022547"/>
    </source>
</evidence>
<evidence type="ECO:0000256" key="2">
    <source>
        <dbReference type="ARBA" id="ARBA00008892"/>
    </source>
</evidence>
<evidence type="ECO:0000256" key="6">
    <source>
        <dbReference type="ARBA" id="ARBA00022692"/>
    </source>
</evidence>
<geneLocation type="mitochondrion" evidence="13"/>
<evidence type="ECO:0000256" key="3">
    <source>
        <dbReference type="ARBA" id="ARBA00011291"/>
    </source>
</evidence>
<evidence type="ECO:0000256" key="1">
    <source>
        <dbReference type="ARBA" id="ARBA00004304"/>
    </source>
</evidence>
<name>A0A5P9W9A5_9HEXA</name>
<dbReference type="Pfam" id="PF00895">
    <property type="entry name" value="ATP-synt_8"/>
    <property type="match status" value="1"/>
</dbReference>
<dbReference type="GO" id="GO:0015986">
    <property type="term" value="P:proton motive force-driven ATP synthesis"/>
    <property type="evidence" value="ECO:0007669"/>
    <property type="project" value="InterPro"/>
</dbReference>
<comment type="subcellular location">
    <subcellularLocation>
        <location evidence="1 12">Mitochondrion membrane</location>
        <topology evidence="1 12">Single-pass membrane protein</topology>
    </subcellularLocation>
</comment>
<keyword evidence="10 12" id="KW-0496">Mitochondrion</keyword>
<keyword evidence="6 12" id="KW-0812">Transmembrane</keyword>
<organism evidence="13">
    <name type="scientific">Isotomurus maculatus</name>
    <dbReference type="NCBI Taxonomy" id="36143"/>
    <lineage>
        <taxon>Eukaryota</taxon>
        <taxon>Metazoa</taxon>
        <taxon>Ecdysozoa</taxon>
        <taxon>Arthropoda</taxon>
        <taxon>Hexapoda</taxon>
        <taxon>Collembola</taxon>
        <taxon>Entomobryomorpha</taxon>
        <taxon>Isotomoidea</taxon>
        <taxon>Isotomidae</taxon>
        <taxon>Isotominae</taxon>
        <taxon>Isotomurus</taxon>
    </lineage>
</organism>
<dbReference type="GO" id="GO:0031966">
    <property type="term" value="C:mitochondrial membrane"/>
    <property type="evidence" value="ECO:0007669"/>
    <property type="project" value="UniProtKB-SubCell"/>
</dbReference>
<evidence type="ECO:0000256" key="10">
    <source>
        <dbReference type="ARBA" id="ARBA00023128"/>
    </source>
</evidence>
<evidence type="ECO:0000256" key="12">
    <source>
        <dbReference type="RuleBase" id="RU003661"/>
    </source>
</evidence>
<protein>
    <recommendedName>
        <fullName evidence="12">ATP synthase complex subunit 8</fullName>
    </recommendedName>
</protein>
<keyword evidence="5 12" id="KW-0138">CF(0)</keyword>
<evidence type="ECO:0000313" key="13">
    <source>
        <dbReference type="EMBL" id="QFX74496.1"/>
    </source>
</evidence>
<dbReference type="EMBL" id="MK509021">
    <property type="protein sequence ID" value="QFX74496.1"/>
    <property type="molecule type" value="Genomic_DNA"/>
</dbReference>
<dbReference type="AlphaFoldDB" id="A0A5P9W9A5"/>
<evidence type="ECO:0000256" key="7">
    <source>
        <dbReference type="ARBA" id="ARBA00022781"/>
    </source>
</evidence>
<dbReference type="GO" id="GO:0045259">
    <property type="term" value="C:proton-transporting ATP synthase complex"/>
    <property type="evidence" value="ECO:0007669"/>
    <property type="project" value="UniProtKB-KW"/>
</dbReference>
<comment type="subunit">
    <text evidence="3">F-type ATPases have 2 components, CF(1) - the catalytic core - and CF(0) - the membrane proton channel.</text>
</comment>
<keyword evidence="9 12" id="KW-0406">Ion transport</keyword>
<keyword evidence="7 12" id="KW-0375">Hydrogen ion transport</keyword>
<dbReference type="InterPro" id="IPR001421">
    <property type="entry name" value="ATP8_metazoa"/>
</dbReference>
<keyword evidence="11" id="KW-0472">Membrane</keyword>
<keyword evidence="4 12" id="KW-0813">Transport</keyword>
<comment type="similarity">
    <text evidence="2 12">Belongs to the ATPase protein 8 family.</text>
</comment>
<keyword evidence="8" id="KW-1133">Transmembrane helix</keyword>
<dbReference type="GO" id="GO:0015078">
    <property type="term" value="F:proton transmembrane transporter activity"/>
    <property type="evidence" value="ECO:0007669"/>
    <property type="project" value="InterPro"/>
</dbReference>
<reference evidence="13" key="1">
    <citation type="journal article" date="2019" name="Mitochondrial DNA Part B Resour">
        <title>The complete mitogenome of Isotomurus maculatus: a widespread species that is invading the sub-Antarctic region.</title>
        <authorList>
            <person name="Jagatap H."/>
            <person name="Monsanto D.M."/>
            <person name="van Vuuren B.J."/>
            <person name="Parbhu S.P."/>
            <person name="Dinoi A."/>
            <person name="Janion-Scheepers C."/>
            <person name="Sekar S."/>
            <person name="Teske P.R."/>
            <person name="Emami-Khoyi A."/>
        </authorList>
    </citation>
    <scope>NUCLEOTIDE SEQUENCE</scope>
</reference>